<organism evidence="2 3">
    <name type="scientific">Lysinibacillus macroides</name>
    <dbReference type="NCBI Taxonomy" id="33935"/>
    <lineage>
        <taxon>Bacteria</taxon>
        <taxon>Bacillati</taxon>
        <taxon>Bacillota</taxon>
        <taxon>Bacilli</taxon>
        <taxon>Bacillales</taxon>
        <taxon>Bacillaceae</taxon>
        <taxon>Lysinibacillus</taxon>
    </lineage>
</organism>
<evidence type="ECO:0000313" key="3">
    <source>
        <dbReference type="Proteomes" id="UP000037977"/>
    </source>
</evidence>
<name>A0A0M9DGK6_9BACI</name>
<dbReference type="PANTHER" id="PTHR34821">
    <property type="entry name" value="INNER MEMBRANE PROTEIN YDCZ"/>
    <property type="match status" value="1"/>
</dbReference>
<dbReference type="Proteomes" id="UP000037977">
    <property type="component" value="Unassembled WGS sequence"/>
</dbReference>
<keyword evidence="1" id="KW-1133">Transmembrane helix</keyword>
<feature type="transmembrane region" description="Helical" evidence="1">
    <location>
        <begin position="61"/>
        <end position="90"/>
    </location>
</feature>
<keyword evidence="1" id="KW-0472">Membrane</keyword>
<dbReference type="Pfam" id="PF04657">
    <property type="entry name" value="DMT_YdcZ"/>
    <property type="match status" value="1"/>
</dbReference>
<accession>A0A0M9DGK6</accession>
<sequence length="129" mass="14051">MYILIVLGIIAGMMIPMQTAVNNRLNLFTRSVFTTSFYSFLTGAILLLIANLIIDPSKFTLTFFAAQSFSYVWVTGGALGVIFLTGNIILLPKIGAALTVIITVTGQMVIGIMIDTFGWFGVEEKPLHV</sequence>
<dbReference type="InterPro" id="IPR006750">
    <property type="entry name" value="YdcZ"/>
</dbReference>
<dbReference type="OrthoDB" id="7864805at2"/>
<protein>
    <submittedName>
        <fullName evidence="2">Membrane protein</fullName>
    </submittedName>
</protein>
<reference evidence="2 3" key="1">
    <citation type="submission" date="2015-07" db="EMBL/GenBank/DDBJ databases">
        <title>Genome sequencing project for genomic taxonomy and phylogenomics of Bacillus-like bacteria.</title>
        <authorList>
            <person name="Liu B."/>
            <person name="Wang J."/>
            <person name="Zhu Y."/>
            <person name="Liu G."/>
            <person name="Chen Q."/>
            <person name="Chen Z."/>
            <person name="Che J."/>
            <person name="Ge C."/>
            <person name="Shi H."/>
            <person name="Pan Z."/>
            <person name="Liu X."/>
        </authorList>
    </citation>
    <scope>NUCLEOTIDE SEQUENCE [LARGE SCALE GENOMIC DNA]</scope>
    <source>
        <strain evidence="2 3">DSM 54</strain>
    </source>
</reference>
<dbReference type="STRING" id="33935.ADM90_17985"/>
<gene>
    <name evidence="2" type="ORF">ADM90_17985</name>
</gene>
<dbReference type="AlphaFoldDB" id="A0A0M9DGK6"/>
<dbReference type="PATRIC" id="fig|33935.3.peg.2386"/>
<evidence type="ECO:0000313" key="2">
    <source>
        <dbReference type="EMBL" id="KOY81048.1"/>
    </source>
</evidence>
<proteinExistence type="predicted"/>
<comment type="caution">
    <text evidence="2">The sequence shown here is derived from an EMBL/GenBank/DDBJ whole genome shotgun (WGS) entry which is preliminary data.</text>
</comment>
<keyword evidence="3" id="KW-1185">Reference proteome</keyword>
<feature type="transmembrane region" description="Helical" evidence="1">
    <location>
        <begin position="36"/>
        <end position="54"/>
    </location>
</feature>
<dbReference type="GO" id="GO:0005886">
    <property type="term" value="C:plasma membrane"/>
    <property type="evidence" value="ECO:0007669"/>
    <property type="project" value="TreeGrafter"/>
</dbReference>
<dbReference type="PANTHER" id="PTHR34821:SF2">
    <property type="entry name" value="INNER MEMBRANE PROTEIN YDCZ"/>
    <property type="match status" value="1"/>
</dbReference>
<dbReference type="RefSeq" id="WP_053996287.1">
    <property type="nucleotide sequence ID" value="NZ_CP065643.1"/>
</dbReference>
<keyword evidence="1" id="KW-0812">Transmembrane</keyword>
<evidence type="ECO:0000256" key="1">
    <source>
        <dbReference type="SAM" id="Phobius"/>
    </source>
</evidence>
<dbReference type="EMBL" id="LGCI01000010">
    <property type="protein sequence ID" value="KOY81048.1"/>
    <property type="molecule type" value="Genomic_DNA"/>
</dbReference>
<feature type="transmembrane region" description="Helical" evidence="1">
    <location>
        <begin position="96"/>
        <end position="122"/>
    </location>
</feature>